<accession>A0ABU3Q4Y0</accession>
<dbReference type="RefSeq" id="WP_315724511.1">
    <property type="nucleotide sequence ID" value="NZ_JAVUPU010000002.1"/>
</dbReference>
<organism evidence="1 2">
    <name type="scientific">Sphingosinicella rhizophila</name>
    <dbReference type="NCBI Taxonomy" id="3050082"/>
    <lineage>
        <taxon>Bacteria</taxon>
        <taxon>Pseudomonadati</taxon>
        <taxon>Pseudomonadota</taxon>
        <taxon>Alphaproteobacteria</taxon>
        <taxon>Sphingomonadales</taxon>
        <taxon>Sphingosinicellaceae</taxon>
        <taxon>Sphingosinicella</taxon>
    </lineage>
</organism>
<sequence>MESSLRYYERRATEELRAAGRAVTPAGQARRKALAEMFARKAMEQKERRAALVQW</sequence>
<name>A0ABU3Q4Y0_9SPHN</name>
<gene>
    <name evidence="1" type="ORF">RQX22_05865</name>
</gene>
<reference evidence="1 2" key="1">
    <citation type="submission" date="2023-05" db="EMBL/GenBank/DDBJ databases">
        <authorList>
            <person name="Guo Y."/>
        </authorList>
    </citation>
    <scope>NUCLEOTIDE SEQUENCE [LARGE SCALE GENOMIC DNA]</scope>
    <source>
        <strain evidence="1 2">GR2756</strain>
    </source>
</reference>
<keyword evidence="2" id="KW-1185">Reference proteome</keyword>
<evidence type="ECO:0000313" key="1">
    <source>
        <dbReference type="EMBL" id="MDT9598473.1"/>
    </source>
</evidence>
<proteinExistence type="predicted"/>
<comment type="caution">
    <text evidence="1">The sequence shown here is derived from an EMBL/GenBank/DDBJ whole genome shotgun (WGS) entry which is preliminary data.</text>
</comment>
<dbReference type="Proteomes" id="UP001259572">
    <property type="component" value="Unassembled WGS sequence"/>
</dbReference>
<protein>
    <submittedName>
        <fullName evidence="1">Uncharacterized protein</fullName>
    </submittedName>
</protein>
<evidence type="ECO:0000313" key="2">
    <source>
        <dbReference type="Proteomes" id="UP001259572"/>
    </source>
</evidence>
<dbReference type="EMBL" id="JAVUPU010000002">
    <property type="protein sequence ID" value="MDT9598473.1"/>
    <property type="molecule type" value="Genomic_DNA"/>
</dbReference>